<gene>
    <name evidence="2" type="ORF">BGZ65_006634</name>
</gene>
<feature type="signal peptide" evidence="1">
    <location>
        <begin position="1"/>
        <end position="25"/>
    </location>
</feature>
<sequence length="235" mass="25253">MSLSELVFITLTLGALRVFTEQTVAVTTVEAIAALLERTSPRVRITYAAAIFDTHESGCFAGLMAALAPGAGSPAAHTYPPSISPTTIWLRTSENDTVSSYGLVAGATRLLRLRPESVPRVLLLSGGNLKKNGCTNPRHAKAKLGAVVLEDGLDAGLHKVMGLAAPSGEIHRWSDFAVALVRADSGGVWGPRQDIASLQMLRSLEEVLGYRFRDISLLDHALTLETFHVRRLWNG</sequence>
<evidence type="ECO:0000313" key="3">
    <source>
        <dbReference type="Proteomes" id="UP000749646"/>
    </source>
</evidence>
<organism evidence="2 3">
    <name type="scientific">Modicella reniformis</name>
    <dbReference type="NCBI Taxonomy" id="1440133"/>
    <lineage>
        <taxon>Eukaryota</taxon>
        <taxon>Fungi</taxon>
        <taxon>Fungi incertae sedis</taxon>
        <taxon>Mucoromycota</taxon>
        <taxon>Mortierellomycotina</taxon>
        <taxon>Mortierellomycetes</taxon>
        <taxon>Mortierellales</taxon>
        <taxon>Mortierellaceae</taxon>
        <taxon>Modicella</taxon>
    </lineage>
</organism>
<accession>A0A9P6IJA6</accession>
<dbReference type="AlphaFoldDB" id="A0A9P6IJA6"/>
<feature type="chain" id="PRO_5040386248" evidence="1">
    <location>
        <begin position="26"/>
        <end position="235"/>
    </location>
</feature>
<keyword evidence="1" id="KW-0732">Signal</keyword>
<name>A0A9P6IJA6_9FUNG</name>
<dbReference type="Proteomes" id="UP000749646">
    <property type="component" value="Unassembled WGS sequence"/>
</dbReference>
<keyword evidence="3" id="KW-1185">Reference proteome</keyword>
<reference evidence="2" key="1">
    <citation type="journal article" date="2020" name="Fungal Divers.">
        <title>Resolving the Mortierellaceae phylogeny through synthesis of multi-gene phylogenetics and phylogenomics.</title>
        <authorList>
            <person name="Vandepol N."/>
            <person name="Liber J."/>
            <person name="Desiro A."/>
            <person name="Na H."/>
            <person name="Kennedy M."/>
            <person name="Barry K."/>
            <person name="Grigoriev I.V."/>
            <person name="Miller A.N."/>
            <person name="O'Donnell K."/>
            <person name="Stajich J.E."/>
            <person name="Bonito G."/>
        </authorList>
    </citation>
    <scope>NUCLEOTIDE SEQUENCE</scope>
    <source>
        <strain evidence="2">MES-2147</strain>
    </source>
</reference>
<protein>
    <submittedName>
        <fullName evidence="2">Uncharacterized protein</fullName>
    </submittedName>
</protein>
<dbReference type="EMBL" id="JAAAHW010010304">
    <property type="protein sequence ID" value="KAF9927744.1"/>
    <property type="molecule type" value="Genomic_DNA"/>
</dbReference>
<proteinExistence type="predicted"/>
<evidence type="ECO:0000313" key="2">
    <source>
        <dbReference type="EMBL" id="KAF9927744.1"/>
    </source>
</evidence>
<comment type="caution">
    <text evidence="2">The sequence shown here is derived from an EMBL/GenBank/DDBJ whole genome shotgun (WGS) entry which is preliminary data.</text>
</comment>
<evidence type="ECO:0000256" key="1">
    <source>
        <dbReference type="SAM" id="SignalP"/>
    </source>
</evidence>